<evidence type="ECO:0000313" key="2">
    <source>
        <dbReference type="EMBL" id="EMA42024.1"/>
    </source>
</evidence>
<proteinExistence type="predicted"/>
<dbReference type="InterPro" id="IPR036390">
    <property type="entry name" value="WH_DNA-bd_sf"/>
</dbReference>
<feature type="domain" description="HTH iclR-type" evidence="1">
    <location>
        <begin position="41"/>
        <end position="83"/>
    </location>
</feature>
<dbReference type="PATRIC" id="fig|1132509.6.peg.119"/>
<sequence length="99" mass="10939">MVKNPVVIPLHAGQRVAETMVGKDRDESSGEYEDTYSEQAFLDAISELNGGGTREIADRIGCHRDTARRRLNTLAEEGVVERRDVGDAAFWTIRSSNSS</sequence>
<dbReference type="Proteomes" id="UP000011566">
    <property type="component" value="Unassembled WGS sequence"/>
</dbReference>
<organism evidence="2 3">
    <name type="scientific">Halococcus hamelinensis 100A6</name>
    <dbReference type="NCBI Taxonomy" id="1132509"/>
    <lineage>
        <taxon>Archaea</taxon>
        <taxon>Methanobacteriati</taxon>
        <taxon>Methanobacteriota</taxon>
        <taxon>Stenosarchaea group</taxon>
        <taxon>Halobacteria</taxon>
        <taxon>Halobacteriales</taxon>
        <taxon>Halococcaceae</taxon>
        <taxon>Halococcus</taxon>
    </lineage>
</organism>
<dbReference type="Gene3D" id="1.10.10.10">
    <property type="entry name" value="Winged helix-like DNA-binding domain superfamily/Winged helix DNA-binding domain"/>
    <property type="match status" value="1"/>
</dbReference>
<accession>M0MBM9</accession>
<keyword evidence="3" id="KW-1185">Reference proteome</keyword>
<reference evidence="2 3" key="1">
    <citation type="journal article" date="2014" name="PLoS Genet.">
        <title>Phylogenetically driven sequencing of extremely halophilic archaea reveals strategies for static and dynamic osmo-response.</title>
        <authorList>
            <person name="Becker E.A."/>
            <person name="Seitzer P.M."/>
            <person name="Tritt A."/>
            <person name="Larsen D."/>
            <person name="Krusor M."/>
            <person name="Yao A.I."/>
            <person name="Wu D."/>
            <person name="Madern D."/>
            <person name="Eisen J.A."/>
            <person name="Darling A.E."/>
            <person name="Facciotti M.T."/>
        </authorList>
    </citation>
    <scope>NUCLEOTIDE SEQUENCE [LARGE SCALE GENOMIC DNA]</scope>
    <source>
        <strain evidence="2 3">100A6</strain>
    </source>
</reference>
<dbReference type="EMBL" id="AOMB01000003">
    <property type="protein sequence ID" value="EMA42024.1"/>
    <property type="molecule type" value="Genomic_DNA"/>
</dbReference>
<gene>
    <name evidence="2" type="ORF">C447_00500</name>
</gene>
<dbReference type="eggNOG" id="arCOG08095">
    <property type="taxonomic scope" value="Archaea"/>
</dbReference>
<dbReference type="GO" id="GO:0006355">
    <property type="term" value="P:regulation of DNA-templated transcription"/>
    <property type="evidence" value="ECO:0007669"/>
    <property type="project" value="InterPro"/>
</dbReference>
<name>M0MBM9_9EURY</name>
<evidence type="ECO:0000313" key="3">
    <source>
        <dbReference type="Proteomes" id="UP000011566"/>
    </source>
</evidence>
<dbReference type="Pfam" id="PF09339">
    <property type="entry name" value="HTH_IclR"/>
    <property type="match status" value="1"/>
</dbReference>
<comment type="caution">
    <text evidence="2">The sequence shown here is derived from an EMBL/GenBank/DDBJ whole genome shotgun (WGS) entry which is preliminary data.</text>
</comment>
<dbReference type="AlphaFoldDB" id="M0MBM9"/>
<protein>
    <submittedName>
        <fullName evidence="2">Hth domain-containing protein</fullName>
    </submittedName>
</protein>
<dbReference type="GO" id="GO:0003677">
    <property type="term" value="F:DNA binding"/>
    <property type="evidence" value="ECO:0007669"/>
    <property type="project" value="InterPro"/>
</dbReference>
<dbReference type="InterPro" id="IPR036388">
    <property type="entry name" value="WH-like_DNA-bd_sf"/>
</dbReference>
<dbReference type="InterPro" id="IPR005471">
    <property type="entry name" value="Tscrpt_reg_IclR_N"/>
</dbReference>
<evidence type="ECO:0000259" key="1">
    <source>
        <dbReference type="Pfam" id="PF09339"/>
    </source>
</evidence>
<dbReference type="SUPFAM" id="SSF46785">
    <property type="entry name" value="Winged helix' DNA-binding domain"/>
    <property type="match status" value="1"/>
</dbReference>